<keyword evidence="1" id="KW-0812">Transmembrane</keyword>
<accession>A0ABW5A385</accession>
<protein>
    <submittedName>
        <fullName evidence="2">Uncharacterized protein</fullName>
    </submittedName>
</protein>
<feature type="transmembrane region" description="Helical" evidence="1">
    <location>
        <begin position="72"/>
        <end position="89"/>
    </location>
</feature>
<evidence type="ECO:0000256" key="1">
    <source>
        <dbReference type="SAM" id="Phobius"/>
    </source>
</evidence>
<dbReference type="RefSeq" id="WP_386049374.1">
    <property type="nucleotide sequence ID" value="NZ_JBHUIO010000011.1"/>
</dbReference>
<sequence length="90" mass="9979">MQSSWGYGLYLLLYTIFWSALSVIAYRILVLDGILQVQTGHYFFTTGLLLLVCGAVRALSPVVRQTKESCPIVGSFYLTGILLILYANLA</sequence>
<name>A0ABW5A385_9BACL</name>
<keyword evidence="1" id="KW-0472">Membrane</keyword>
<proteinExistence type="predicted"/>
<evidence type="ECO:0000313" key="3">
    <source>
        <dbReference type="Proteomes" id="UP001597343"/>
    </source>
</evidence>
<evidence type="ECO:0000313" key="2">
    <source>
        <dbReference type="EMBL" id="MFD2172051.1"/>
    </source>
</evidence>
<feature type="transmembrane region" description="Helical" evidence="1">
    <location>
        <begin position="7"/>
        <end position="29"/>
    </location>
</feature>
<reference evidence="3" key="1">
    <citation type="journal article" date="2019" name="Int. J. Syst. Evol. Microbiol.">
        <title>The Global Catalogue of Microorganisms (GCM) 10K type strain sequencing project: providing services to taxonomists for standard genome sequencing and annotation.</title>
        <authorList>
            <consortium name="The Broad Institute Genomics Platform"/>
            <consortium name="The Broad Institute Genome Sequencing Center for Infectious Disease"/>
            <person name="Wu L."/>
            <person name="Ma J."/>
        </authorList>
    </citation>
    <scope>NUCLEOTIDE SEQUENCE [LARGE SCALE GENOMIC DNA]</scope>
    <source>
        <strain evidence="3">CGMCC 1.13574</strain>
    </source>
</reference>
<comment type="caution">
    <text evidence="2">The sequence shown here is derived from an EMBL/GenBank/DDBJ whole genome shotgun (WGS) entry which is preliminary data.</text>
</comment>
<feature type="transmembrane region" description="Helical" evidence="1">
    <location>
        <begin position="41"/>
        <end position="60"/>
    </location>
</feature>
<organism evidence="2 3">
    <name type="scientific">Tumebacillus lipolyticus</name>
    <dbReference type="NCBI Taxonomy" id="1280370"/>
    <lineage>
        <taxon>Bacteria</taxon>
        <taxon>Bacillati</taxon>
        <taxon>Bacillota</taxon>
        <taxon>Bacilli</taxon>
        <taxon>Bacillales</taxon>
        <taxon>Alicyclobacillaceae</taxon>
        <taxon>Tumebacillus</taxon>
    </lineage>
</organism>
<keyword evidence="3" id="KW-1185">Reference proteome</keyword>
<dbReference type="EMBL" id="JBHUIO010000011">
    <property type="protein sequence ID" value="MFD2172051.1"/>
    <property type="molecule type" value="Genomic_DNA"/>
</dbReference>
<gene>
    <name evidence="2" type="ORF">ACFSOY_18970</name>
</gene>
<keyword evidence="1" id="KW-1133">Transmembrane helix</keyword>
<dbReference type="Proteomes" id="UP001597343">
    <property type="component" value="Unassembled WGS sequence"/>
</dbReference>